<organism evidence="1 2">
    <name type="scientific">Populus alba x Populus x berolinensis</name>
    <dbReference type="NCBI Taxonomy" id="444605"/>
    <lineage>
        <taxon>Eukaryota</taxon>
        <taxon>Viridiplantae</taxon>
        <taxon>Streptophyta</taxon>
        <taxon>Embryophyta</taxon>
        <taxon>Tracheophyta</taxon>
        <taxon>Spermatophyta</taxon>
        <taxon>Magnoliopsida</taxon>
        <taxon>eudicotyledons</taxon>
        <taxon>Gunneridae</taxon>
        <taxon>Pentapetalae</taxon>
        <taxon>rosids</taxon>
        <taxon>fabids</taxon>
        <taxon>Malpighiales</taxon>
        <taxon>Salicaceae</taxon>
        <taxon>Saliceae</taxon>
        <taxon>Populus</taxon>
    </lineage>
</organism>
<dbReference type="AlphaFoldDB" id="A0AAD6W3Z7"/>
<name>A0AAD6W3Z7_9ROSI</name>
<evidence type="ECO:0000313" key="2">
    <source>
        <dbReference type="Proteomes" id="UP001164929"/>
    </source>
</evidence>
<gene>
    <name evidence="1" type="ORF">NC653_013800</name>
</gene>
<dbReference type="Proteomes" id="UP001164929">
    <property type="component" value="Chromosome 5"/>
</dbReference>
<proteinExistence type="predicted"/>
<accession>A0AAD6W3Z7</accession>
<evidence type="ECO:0000313" key="1">
    <source>
        <dbReference type="EMBL" id="KAJ6997339.1"/>
    </source>
</evidence>
<reference evidence="1" key="1">
    <citation type="journal article" date="2023" name="Mol. Ecol. Resour.">
        <title>Chromosome-level genome assembly of a triploid poplar Populus alba 'Berolinensis'.</title>
        <authorList>
            <person name="Chen S."/>
            <person name="Yu Y."/>
            <person name="Wang X."/>
            <person name="Wang S."/>
            <person name="Zhang T."/>
            <person name="Zhou Y."/>
            <person name="He R."/>
            <person name="Meng N."/>
            <person name="Wang Y."/>
            <person name="Liu W."/>
            <person name="Liu Z."/>
            <person name="Liu J."/>
            <person name="Guo Q."/>
            <person name="Huang H."/>
            <person name="Sederoff R.R."/>
            <person name="Wang G."/>
            <person name="Qu G."/>
            <person name="Chen S."/>
        </authorList>
    </citation>
    <scope>NUCLEOTIDE SEQUENCE</scope>
    <source>
        <strain evidence="1">SC-2020</strain>
    </source>
</reference>
<protein>
    <submittedName>
        <fullName evidence="1">Uncharacterized protein</fullName>
    </submittedName>
</protein>
<sequence>MLLTMMMMTMRKFLQRHLALVSNVLVQHSNPQNRGTVLGLAIFFQQIRVKLLPQRLPALNIQSQESQMISDLLYRVTALGLVMFFKTRTKNGKHRTWNADVIDEWVGALIKEQTKRAWT</sequence>
<dbReference type="EMBL" id="JAQIZT010000005">
    <property type="protein sequence ID" value="KAJ6997339.1"/>
    <property type="molecule type" value="Genomic_DNA"/>
</dbReference>
<keyword evidence="2" id="KW-1185">Reference proteome</keyword>
<comment type="caution">
    <text evidence="1">The sequence shown here is derived from an EMBL/GenBank/DDBJ whole genome shotgun (WGS) entry which is preliminary data.</text>
</comment>